<dbReference type="EMBL" id="CAWUPB010001196">
    <property type="protein sequence ID" value="CAK7355717.1"/>
    <property type="molecule type" value="Genomic_DNA"/>
</dbReference>
<dbReference type="Proteomes" id="UP001314170">
    <property type="component" value="Unassembled WGS sequence"/>
</dbReference>
<keyword evidence="1" id="KW-0812">Transmembrane</keyword>
<comment type="caution">
    <text evidence="2">The sequence shown here is derived from an EMBL/GenBank/DDBJ whole genome shotgun (WGS) entry which is preliminary data.</text>
</comment>
<dbReference type="AlphaFoldDB" id="A0AAV1SNY7"/>
<accession>A0AAV1SNY7</accession>
<name>A0AAV1SNY7_9ROSI</name>
<protein>
    <submittedName>
        <fullName evidence="2">Uncharacterized protein</fullName>
    </submittedName>
</protein>
<gene>
    <name evidence="2" type="ORF">DCAF_LOCUS25977</name>
</gene>
<keyword evidence="1" id="KW-0472">Membrane</keyword>
<evidence type="ECO:0000313" key="3">
    <source>
        <dbReference type="Proteomes" id="UP001314170"/>
    </source>
</evidence>
<proteinExistence type="predicted"/>
<evidence type="ECO:0000313" key="2">
    <source>
        <dbReference type="EMBL" id="CAK7355717.1"/>
    </source>
</evidence>
<reference evidence="2 3" key="1">
    <citation type="submission" date="2024-01" db="EMBL/GenBank/DDBJ databases">
        <authorList>
            <person name="Waweru B."/>
        </authorList>
    </citation>
    <scope>NUCLEOTIDE SEQUENCE [LARGE SCALE GENOMIC DNA]</scope>
</reference>
<keyword evidence="3" id="KW-1185">Reference proteome</keyword>
<feature type="non-terminal residue" evidence="2">
    <location>
        <position position="1"/>
    </location>
</feature>
<organism evidence="2 3">
    <name type="scientific">Dovyalis caffra</name>
    <dbReference type="NCBI Taxonomy" id="77055"/>
    <lineage>
        <taxon>Eukaryota</taxon>
        <taxon>Viridiplantae</taxon>
        <taxon>Streptophyta</taxon>
        <taxon>Embryophyta</taxon>
        <taxon>Tracheophyta</taxon>
        <taxon>Spermatophyta</taxon>
        <taxon>Magnoliopsida</taxon>
        <taxon>eudicotyledons</taxon>
        <taxon>Gunneridae</taxon>
        <taxon>Pentapetalae</taxon>
        <taxon>rosids</taxon>
        <taxon>fabids</taxon>
        <taxon>Malpighiales</taxon>
        <taxon>Salicaceae</taxon>
        <taxon>Flacourtieae</taxon>
        <taxon>Dovyalis</taxon>
    </lineage>
</organism>
<evidence type="ECO:0000256" key="1">
    <source>
        <dbReference type="SAM" id="Phobius"/>
    </source>
</evidence>
<keyword evidence="1" id="KW-1133">Transmembrane helix</keyword>
<sequence length="193" mass="21463">GERLQVEEDYGVVKEVGIVNSKGLCGNYGDKGSASIALQVIVGGAVSYNSTWEDSMKPHKGVEKNCTRDARKLSLYLFFFITLIVVSCTRLSFPSKASRSSLYPPRSCKSTLGSSASIVDNLELLSEQWYPITTGHGLFEEPRSFPYSVKQQCWEKAKKGGNRLWAFPSAQKAISHGVQPFFKALIRLPFWDN</sequence>
<feature type="transmembrane region" description="Helical" evidence="1">
    <location>
        <begin position="73"/>
        <end position="93"/>
    </location>
</feature>